<dbReference type="Proteomes" id="UP000290365">
    <property type="component" value="Chromosome"/>
</dbReference>
<accession>A0A4P6K187</accession>
<proteinExistence type="predicted"/>
<evidence type="ECO:0000313" key="2">
    <source>
        <dbReference type="EMBL" id="QBD81839.1"/>
    </source>
</evidence>
<feature type="transmembrane region" description="Helical" evidence="1">
    <location>
        <begin position="88"/>
        <end position="112"/>
    </location>
</feature>
<keyword evidence="3" id="KW-1185">Reference proteome</keyword>
<dbReference type="KEGG" id="kbs:EPA93_40050"/>
<reference evidence="2 3" key="1">
    <citation type="submission" date="2019-01" db="EMBL/GenBank/DDBJ databases">
        <title>Ktedonosporobacter rubrisoli SCAWS-G2.</title>
        <authorList>
            <person name="Huang Y."/>
            <person name="Yan B."/>
        </authorList>
    </citation>
    <scope>NUCLEOTIDE SEQUENCE [LARGE SCALE GENOMIC DNA]</scope>
    <source>
        <strain evidence="2 3">SCAWS-G2</strain>
    </source>
</reference>
<organism evidence="2 3">
    <name type="scientific">Ktedonosporobacter rubrisoli</name>
    <dbReference type="NCBI Taxonomy" id="2509675"/>
    <lineage>
        <taxon>Bacteria</taxon>
        <taxon>Bacillati</taxon>
        <taxon>Chloroflexota</taxon>
        <taxon>Ktedonobacteria</taxon>
        <taxon>Ktedonobacterales</taxon>
        <taxon>Ktedonosporobacteraceae</taxon>
        <taxon>Ktedonosporobacter</taxon>
    </lineage>
</organism>
<dbReference type="InterPro" id="IPR012340">
    <property type="entry name" value="NA-bd_OB-fold"/>
</dbReference>
<keyword evidence="1" id="KW-0812">Transmembrane</keyword>
<protein>
    <recommendedName>
        <fullName evidence="4">NfeD-like C-terminal domain-containing protein</fullName>
    </recommendedName>
</protein>
<feature type="transmembrane region" description="Helical" evidence="1">
    <location>
        <begin position="119"/>
        <end position="143"/>
    </location>
</feature>
<dbReference type="Gene3D" id="2.40.50.140">
    <property type="entry name" value="Nucleic acid-binding proteins"/>
    <property type="match status" value="1"/>
</dbReference>
<evidence type="ECO:0000256" key="1">
    <source>
        <dbReference type="SAM" id="Phobius"/>
    </source>
</evidence>
<keyword evidence="1" id="KW-1133">Transmembrane helix</keyword>
<keyword evidence="1" id="KW-0472">Membrane</keyword>
<evidence type="ECO:0000313" key="3">
    <source>
        <dbReference type="Proteomes" id="UP000290365"/>
    </source>
</evidence>
<sequence length="271" mass="29352">MSIATDPLSLLFIACFLFGLIFLIASALLGSLGHGHAHDVGHSALHHVHTGGDMPTHHFPSVVSNAHTGHEVVHTTGEHHADGPGNSFSILAILNPTSIVLFLLGFGFFGYVFRNTVGLALPLAFLLAIISGIIIAALLLMLIDRVFGDSEGSTVQDISDRTGVLGKVSMTIQENNLGEIIYVSPGGMRKSIPARSLDGQRIEREQEVVVVNYQDGIAEVDTWEHFINQDAEEIGTANIPDAEELASLRALLEETDKPDKEYVMRKDLQKE</sequence>
<dbReference type="EMBL" id="CP035758">
    <property type="protein sequence ID" value="QBD81839.1"/>
    <property type="molecule type" value="Genomic_DNA"/>
</dbReference>
<dbReference type="AlphaFoldDB" id="A0A4P6K187"/>
<dbReference type="OrthoDB" id="152660at2"/>
<dbReference type="RefSeq" id="WP_129892900.1">
    <property type="nucleotide sequence ID" value="NZ_CP035758.1"/>
</dbReference>
<evidence type="ECO:0008006" key="4">
    <source>
        <dbReference type="Google" id="ProtNLM"/>
    </source>
</evidence>
<gene>
    <name evidence="2" type="ORF">EPA93_40050</name>
</gene>
<name>A0A4P6K187_KTERU</name>